<keyword evidence="2 5" id="KW-0863">Zinc-finger</keyword>
<evidence type="ECO:0000256" key="3">
    <source>
        <dbReference type="ARBA" id="ARBA00022833"/>
    </source>
</evidence>
<feature type="region of interest" description="Disordered" evidence="6">
    <location>
        <begin position="1"/>
        <end position="33"/>
    </location>
</feature>
<dbReference type="PANTHER" id="PTHR46927">
    <property type="entry name" value="AGAP005574-PA"/>
    <property type="match status" value="1"/>
</dbReference>
<dbReference type="GO" id="GO:0008270">
    <property type="term" value="F:zinc ion binding"/>
    <property type="evidence" value="ECO:0007669"/>
    <property type="project" value="UniProtKB-KW"/>
</dbReference>
<feature type="region of interest" description="Disordered" evidence="6">
    <location>
        <begin position="137"/>
        <end position="186"/>
    </location>
</feature>
<dbReference type="PANTHER" id="PTHR46927:SF3">
    <property type="entry name" value="THAP-TYPE DOMAIN-CONTAINING PROTEIN"/>
    <property type="match status" value="1"/>
</dbReference>
<organism evidence="8 9">
    <name type="scientific">Dreissena polymorpha</name>
    <name type="common">Zebra mussel</name>
    <name type="synonym">Mytilus polymorpha</name>
    <dbReference type="NCBI Taxonomy" id="45954"/>
    <lineage>
        <taxon>Eukaryota</taxon>
        <taxon>Metazoa</taxon>
        <taxon>Spiralia</taxon>
        <taxon>Lophotrochozoa</taxon>
        <taxon>Mollusca</taxon>
        <taxon>Bivalvia</taxon>
        <taxon>Autobranchia</taxon>
        <taxon>Heteroconchia</taxon>
        <taxon>Euheterodonta</taxon>
        <taxon>Imparidentia</taxon>
        <taxon>Neoheterodontei</taxon>
        <taxon>Myida</taxon>
        <taxon>Dreissenoidea</taxon>
        <taxon>Dreissenidae</taxon>
        <taxon>Dreissena</taxon>
    </lineage>
</organism>
<dbReference type="AlphaFoldDB" id="A0A9D4K7D7"/>
<dbReference type="PROSITE" id="PS50950">
    <property type="entry name" value="ZF_THAP"/>
    <property type="match status" value="1"/>
</dbReference>
<feature type="compositionally biased region" description="Polar residues" evidence="6">
    <location>
        <begin position="137"/>
        <end position="146"/>
    </location>
</feature>
<evidence type="ECO:0000259" key="7">
    <source>
        <dbReference type="PROSITE" id="PS50950"/>
    </source>
</evidence>
<protein>
    <recommendedName>
        <fullName evidence="7">THAP-type domain-containing protein</fullName>
    </recommendedName>
</protein>
<evidence type="ECO:0000313" key="8">
    <source>
        <dbReference type="EMBL" id="KAH3834221.1"/>
    </source>
</evidence>
<feature type="compositionally biased region" description="Basic and acidic residues" evidence="6">
    <location>
        <begin position="162"/>
        <end position="171"/>
    </location>
</feature>
<proteinExistence type="predicted"/>
<dbReference type="GO" id="GO:0003677">
    <property type="term" value="F:DNA binding"/>
    <property type="evidence" value="ECO:0007669"/>
    <property type="project" value="UniProtKB-UniRule"/>
</dbReference>
<reference evidence="8" key="1">
    <citation type="journal article" date="2019" name="bioRxiv">
        <title>The Genome of the Zebra Mussel, Dreissena polymorpha: A Resource for Invasive Species Research.</title>
        <authorList>
            <person name="McCartney M.A."/>
            <person name="Auch B."/>
            <person name="Kono T."/>
            <person name="Mallez S."/>
            <person name="Zhang Y."/>
            <person name="Obille A."/>
            <person name="Becker A."/>
            <person name="Abrahante J.E."/>
            <person name="Garbe J."/>
            <person name="Badalamenti J.P."/>
            <person name="Herman A."/>
            <person name="Mangelson H."/>
            <person name="Liachko I."/>
            <person name="Sullivan S."/>
            <person name="Sone E.D."/>
            <person name="Koren S."/>
            <person name="Silverstein K.A.T."/>
            <person name="Beckman K.B."/>
            <person name="Gohl D.M."/>
        </authorList>
    </citation>
    <scope>NUCLEOTIDE SEQUENCE</scope>
    <source>
        <strain evidence="8">Duluth1</strain>
        <tissue evidence="8">Whole animal</tissue>
    </source>
</reference>
<gene>
    <name evidence="8" type="ORF">DPMN_107541</name>
</gene>
<name>A0A9D4K7D7_DREPO</name>
<keyword evidence="1" id="KW-0479">Metal-binding</keyword>
<dbReference type="Pfam" id="PF05485">
    <property type="entry name" value="THAP"/>
    <property type="match status" value="1"/>
</dbReference>
<evidence type="ECO:0000256" key="2">
    <source>
        <dbReference type="ARBA" id="ARBA00022771"/>
    </source>
</evidence>
<evidence type="ECO:0000256" key="4">
    <source>
        <dbReference type="ARBA" id="ARBA00023125"/>
    </source>
</evidence>
<dbReference type="SMART" id="SM00980">
    <property type="entry name" value="THAP"/>
    <property type="match status" value="1"/>
</dbReference>
<reference evidence="8" key="2">
    <citation type="submission" date="2020-11" db="EMBL/GenBank/DDBJ databases">
        <authorList>
            <person name="McCartney M.A."/>
            <person name="Auch B."/>
            <person name="Kono T."/>
            <person name="Mallez S."/>
            <person name="Becker A."/>
            <person name="Gohl D.M."/>
            <person name="Silverstein K.A.T."/>
            <person name="Koren S."/>
            <person name="Bechman K.B."/>
            <person name="Herman A."/>
            <person name="Abrahante J.E."/>
            <person name="Garbe J."/>
        </authorList>
    </citation>
    <scope>NUCLEOTIDE SEQUENCE</scope>
    <source>
        <strain evidence="8">Duluth1</strain>
        <tissue evidence="8">Whole animal</tissue>
    </source>
</reference>
<dbReference type="InterPro" id="IPR052224">
    <property type="entry name" value="THAP_domain_protein"/>
</dbReference>
<evidence type="ECO:0000256" key="6">
    <source>
        <dbReference type="SAM" id="MobiDB-lite"/>
    </source>
</evidence>
<keyword evidence="4 5" id="KW-0238">DNA-binding</keyword>
<dbReference type="EMBL" id="JAIWYP010000004">
    <property type="protein sequence ID" value="KAH3834221.1"/>
    <property type="molecule type" value="Genomic_DNA"/>
</dbReference>
<comment type="caution">
    <text evidence="8">The sequence shown here is derived from an EMBL/GenBank/DDBJ whole genome shotgun (WGS) entry which is preliminary data.</text>
</comment>
<dbReference type="SUPFAM" id="SSF57716">
    <property type="entry name" value="Glucocorticoid receptor-like (DNA-binding domain)"/>
    <property type="match status" value="1"/>
</dbReference>
<dbReference type="InterPro" id="IPR006612">
    <property type="entry name" value="THAP_Znf"/>
</dbReference>
<accession>A0A9D4K7D7</accession>
<evidence type="ECO:0000256" key="5">
    <source>
        <dbReference type="PROSITE-ProRule" id="PRU00309"/>
    </source>
</evidence>
<keyword evidence="9" id="KW-1185">Reference proteome</keyword>
<sequence length="207" mass="23324">MSHRAPGLPVENRKPLTYRSKTMDGSQKKKRSPRIVGKYKGYKGDYCCVPGCTNSRGSCNRLGLKVAFYQMPSNPERQKLWLQRIRRGEVDGHGRTVPFIPKSHTRICSHHFVGGAKSDDPVDQSYVPSIFPRNSTSKRVTKTSEQAGLCTPSPVPKKGTKRKIDEQDARRSKIPRQLQYPGETGGKAVWETMTTSNRNPLIREKVV</sequence>
<keyword evidence="3" id="KW-0862">Zinc</keyword>
<dbReference type="Proteomes" id="UP000828390">
    <property type="component" value="Unassembled WGS sequence"/>
</dbReference>
<feature type="domain" description="THAP-type" evidence="7">
    <location>
        <begin position="43"/>
        <end position="131"/>
    </location>
</feature>
<evidence type="ECO:0000313" key="9">
    <source>
        <dbReference type="Proteomes" id="UP000828390"/>
    </source>
</evidence>
<evidence type="ECO:0000256" key="1">
    <source>
        <dbReference type="ARBA" id="ARBA00022723"/>
    </source>
</evidence>